<dbReference type="SUPFAM" id="SSF47413">
    <property type="entry name" value="lambda repressor-like DNA-binding domains"/>
    <property type="match status" value="1"/>
</dbReference>
<dbReference type="AlphaFoldDB" id="A0AA41Z299"/>
<evidence type="ECO:0000313" key="6">
    <source>
        <dbReference type="EMBL" id="MCW6509188.1"/>
    </source>
</evidence>
<keyword evidence="2" id="KW-0805">Transcription regulation</keyword>
<dbReference type="PROSITE" id="PS50932">
    <property type="entry name" value="HTH_LACI_2"/>
    <property type="match status" value="1"/>
</dbReference>
<evidence type="ECO:0000256" key="3">
    <source>
        <dbReference type="ARBA" id="ARBA00023125"/>
    </source>
</evidence>
<proteinExistence type="predicted"/>
<dbReference type="Gene3D" id="1.10.260.40">
    <property type="entry name" value="lambda repressor-like DNA-binding domains"/>
    <property type="match status" value="1"/>
</dbReference>
<organism evidence="6 7">
    <name type="scientific">Lichenifustis flavocetrariae</name>
    <dbReference type="NCBI Taxonomy" id="2949735"/>
    <lineage>
        <taxon>Bacteria</taxon>
        <taxon>Pseudomonadati</taxon>
        <taxon>Pseudomonadota</taxon>
        <taxon>Alphaproteobacteria</taxon>
        <taxon>Hyphomicrobiales</taxon>
        <taxon>Lichenihabitantaceae</taxon>
        <taxon>Lichenifustis</taxon>
    </lineage>
</organism>
<dbReference type="EMBL" id="JAMOIM010000008">
    <property type="protein sequence ID" value="MCW6509188.1"/>
    <property type="molecule type" value="Genomic_DNA"/>
</dbReference>
<evidence type="ECO:0000256" key="1">
    <source>
        <dbReference type="ARBA" id="ARBA00022491"/>
    </source>
</evidence>
<reference evidence="6" key="1">
    <citation type="submission" date="2022-05" db="EMBL/GenBank/DDBJ databases">
        <authorList>
            <person name="Pankratov T."/>
        </authorList>
    </citation>
    <scope>NUCLEOTIDE SEQUENCE</scope>
    <source>
        <strain evidence="6">BP6-180914</strain>
    </source>
</reference>
<keyword evidence="1" id="KW-0678">Repressor</keyword>
<dbReference type="PANTHER" id="PTHR30146:SF45">
    <property type="entry name" value="CATABOLITE REPRESSOR_ACTIVATOR"/>
    <property type="match status" value="1"/>
</dbReference>
<protein>
    <submittedName>
        <fullName evidence="6">LacI family DNA-binding transcriptional regulator</fullName>
    </submittedName>
</protein>
<keyword evidence="3 6" id="KW-0238">DNA-binding</keyword>
<evidence type="ECO:0000313" key="7">
    <source>
        <dbReference type="Proteomes" id="UP001165667"/>
    </source>
</evidence>
<dbReference type="CDD" id="cd01392">
    <property type="entry name" value="HTH_LacI"/>
    <property type="match status" value="1"/>
</dbReference>
<evidence type="ECO:0000256" key="4">
    <source>
        <dbReference type="ARBA" id="ARBA00023163"/>
    </source>
</evidence>
<dbReference type="RefSeq" id="WP_282585549.1">
    <property type="nucleotide sequence ID" value="NZ_JAMOIM010000008.1"/>
</dbReference>
<dbReference type="GO" id="GO:0000976">
    <property type="term" value="F:transcription cis-regulatory region binding"/>
    <property type="evidence" value="ECO:0007669"/>
    <property type="project" value="TreeGrafter"/>
</dbReference>
<evidence type="ECO:0000256" key="2">
    <source>
        <dbReference type="ARBA" id="ARBA00023015"/>
    </source>
</evidence>
<evidence type="ECO:0000259" key="5">
    <source>
        <dbReference type="PROSITE" id="PS50932"/>
    </source>
</evidence>
<comment type="caution">
    <text evidence="6">The sequence shown here is derived from an EMBL/GenBank/DDBJ whole genome shotgun (WGS) entry which is preliminary data.</text>
</comment>
<dbReference type="Proteomes" id="UP001165667">
    <property type="component" value="Unassembled WGS sequence"/>
</dbReference>
<dbReference type="PANTHER" id="PTHR30146">
    <property type="entry name" value="LACI-RELATED TRANSCRIPTIONAL REPRESSOR"/>
    <property type="match status" value="1"/>
</dbReference>
<accession>A0AA41Z299</accession>
<sequence length="343" mass="37290">MARAARRKATIYDIATAAEASASTVSLVLNGTWARYRIKEDTAHRITEAAKTLGYNVNLTARGLRLSRSGLAGMILPHYRNRFFADLAEAFESEARQRGLCPIVVSTQREEAVEATVTRTLLAQRVEFLFITGVPNPEPLDRLCASATVPCVNIDLPGPGAPSVVSDNRAGARHLTNIMMEKVLRRGGSLEAFLYLGGVAGEYATDTRVAGFVDALRTKDIEPGPQSLALSGYPPGNARDALASYYDRHGRLPSGLFINSIAAFEGAIEFASRLPAAELEEFVACCFDWDPFAACLPFDVTMLRQDVETMMERAFDALKPEPQEDRPLVLVPAVLAGRKAAEL</sequence>
<keyword evidence="4" id="KW-0804">Transcription</keyword>
<dbReference type="InterPro" id="IPR000843">
    <property type="entry name" value="HTH_LacI"/>
</dbReference>
<dbReference type="InterPro" id="IPR010982">
    <property type="entry name" value="Lambda_DNA-bd_dom_sf"/>
</dbReference>
<name>A0AA41Z299_9HYPH</name>
<dbReference type="InterPro" id="IPR028082">
    <property type="entry name" value="Peripla_BP_I"/>
</dbReference>
<dbReference type="Pfam" id="PF00356">
    <property type="entry name" value="LacI"/>
    <property type="match status" value="1"/>
</dbReference>
<gene>
    <name evidence="6" type="ORF">M8523_14265</name>
</gene>
<dbReference type="InterPro" id="IPR001761">
    <property type="entry name" value="Peripla_BP/Lac1_sug-bd_dom"/>
</dbReference>
<dbReference type="SMART" id="SM00354">
    <property type="entry name" value="HTH_LACI"/>
    <property type="match status" value="1"/>
</dbReference>
<dbReference type="Pfam" id="PF00532">
    <property type="entry name" value="Peripla_BP_1"/>
    <property type="match status" value="1"/>
</dbReference>
<feature type="domain" description="HTH lacI-type" evidence="5">
    <location>
        <begin position="9"/>
        <end position="66"/>
    </location>
</feature>
<dbReference type="SUPFAM" id="SSF53822">
    <property type="entry name" value="Periplasmic binding protein-like I"/>
    <property type="match status" value="1"/>
</dbReference>
<dbReference type="Gene3D" id="3.40.50.2300">
    <property type="match status" value="2"/>
</dbReference>
<keyword evidence="7" id="KW-1185">Reference proteome</keyword>
<dbReference type="GO" id="GO:0003700">
    <property type="term" value="F:DNA-binding transcription factor activity"/>
    <property type="evidence" value="ECO:0007669"/>
    <property type="project" value="TreeGrafter"/>
</dbReference>